<feature type="region of interest" description="Disordered" evidence="1">
    <location>
        <begin position="1"/>
        <end position="23"/>
    </location>
</feature>
<organism evidence="2 3">
    <name type="scientific">Streptosporangium carneum</name>
    <dbReference type="NCBI Taxonomy" id="47481"/>
    <lineage>
        <taxon>Bacteria</taxon>
        <taxon>Bacillati</taxon>
        <taxon>Actinomycetota</taxon>
        <taxon>Actinomycetes</taxon>
        <taxon>Streptosporangiales</taxon>
        <taxon>Streptosporangiaceae</taxon>
        <taxon>Streptosporangium</taxon>
    </lineage>
</organism>
<dbReference type="NCBIfam" id="TIGR04446">
    <property type="entry name" value="pren_cyc_PirE"/>
    <property type="match status" value="1"/>
</dbReference>
<proteinExistence type="predicted"/>
<reference evidence="2" key="1">
    <citation type="journal article" date="2014" name="Int. J. Syst. Evol. Microbiol.">
        <title>Complete genome sequence of Corynebacterium casei LMG S-19264T (=DSM 44701T), isolated from a smear-ripened cheese.</title>
        <authorList>
            <consortium name="US DOE Joint Genome Institute (JGI-PGF)"/>
            <person name="Walter F."/>
            <person name="Albersmeier A."/>
            <person name="Kalinowski J."/>
            <person name="Ruckert C."/>
        </authorList>
    </citation>
    <scope>NUCLEOTIDE SEQUENCE</scope>
    <source>
        <strain evidence="2">VKM Ac-2007</strain>
    </source>
</reference>
<protein>
    <submittedName>
        <fullName evidence="2">Uncharacterized protein</fullName>
    </submittedName>
</protein>
<evidence type="ECO:0000313" key="2">
    <source>
        <dbReference type="EMBL" id="GLK08071.1"/>
    </source>
</evidence>
<accession>A0A9W6HXE9</accession>
<evidence type="ECO:0000313" key="3">
    <source>
        <dbReference type="Proteomes" id="UP001143474"/>
    </source>
</evidence>
<feature type="compositionally biased region" description="Polar residues" evidence="1">
    <location>
        <begin position="1"/>
        <end position="13"/>
    </location>
</feature>
<dbReference type="EMBL" id="BSEV01000002">
    <property type="protein sequence ID" value="GLK08071.1"/>
    <property type="molecule type" value="Genomic_DNA"/>
</dbReference>
<reference evidence="2" key="2">
    <citation type="submission" date="2023-01" db="EMBL/GenBank/DDBJ databases">
        <authorList>
            <person name="Sun Q."/>
            <person name="Evtushenko L."/>
        </authorList>
    </citation>
    <scope>NUCLEOTIDE SEQUENCE</scope>
    <source>
        <strain evidence="2">VKM Ac-2007</strain>
    </source>
</reference>
<evidence type="ECO:0000256" key="1">
    <source>
        <dbReference type="SAM" id="MobiDB-lite"/>
    </source>
</evidence>
<dbReference type="InterPro" id="IPR031036">
    <property type="entry name" value="Pren_cyc_PirE"/>
</dbReference>
<sequence>MNTTSTMPHQSTPVERAITGTGAIDSTGVTPSLSGIPELIQLLPFAGDDDD</sequence>
<gene>
    <name evidence="2" type="ORF">GCM10017600_14760</name>
</gene>
<dbReference type="Pfam" id="PF19158">
    <property type="entry name" value="DUF5840"/>
    <property type="match status" value="1"/>
</dbReference>
<keyword evidence="3" id="KW-1185">Reference proteome</keyword>
<dbReference type="AlphaFoldDB" id="A0A9W6HXE9"/>
<comment type="caution">
    <text evidence="2">The sequence shown here is derived from an EMBL/GenBank/DDBJ whole genome shotgun (WGS) entry which is preliminary data.</text>
</comment>
<dbReference type="Proteomes" id="UP001143474">
    <property type="component" value="Unassembled WGS sequence"/>
</dbReference>
<name>A0A9W6HXE9_9ACTN</name>
<dbReference type="RefSeq" id="WP_271216587.1">
    <property type="nucleotide sequence ID" value="NZ_BAAAVD010000040.1"/>
</dbReference>